<protein>
    <submittedName>
        <fullName evidence="1">Uncharacterized protein</fullName>
    </submittedName>
</protein>
<dbReference type="VEuPathDB" id="TriTrypDB:C3747_114g44"/>
<dbReference type="VEuPathDB" id="TriTrypDB:TCSYLVIO_005008"/>
<dbReference type="VEuPathDB" id="TriTrypDB:TcCLB.510187.140"/>
<dbReference type="VEuPathDB" id="TriTrypDB:C4B63_81g55"/>
<gene>
    <name evidence="1" type="ORF">C4B63_81g55</name>
</gene>
<dbReference type="VEuPathDB" id="TriTrypDB:BCY84_22873"/>
<proteinExistence type="predicted"/>
<dbReference type="VEuPathDB" id="TriTrypDB:ECC02_002003"/>
<dbReference type="Proteomes" id="UP000246121">
    <property type="component" value="Unassembled WGS sequence"/>
</dbReference>
<accession>A0A2V2UUU2</accession>
<name>A0A2V2UUU2_TRYCR</name>
<reference evidence="1 2" key="1">
    <citation type="journal article" date="2018" name="Microb. Genom.">
        <title>Expanding an expanded genome: long-read sequencing of Trypanosoma cruzi.</title>
        <authorList>
            <person name="Berna L."/>
            <person name="Rodriguez M."/>
            <person name="Chiribao M.L."/>
            <person name="Parodi-Talice A."/>
            <person name="Pita S."/>
            <person name="Rijo G."/>
            <person name="Alvarez-Valin F."/>
            <person name="Robello C."/>
        </authorList>
    </citation>
    <scope>NUCLEOTIDE SEQUENCE [LARGE SCALE GENOMIC DNA]</scope>
    <source>
        <strain evidence="1 2">Dm28c</strain>
    </source>
</reference>
<evidence type="ECO:0000313" key="1">
    <source>
        <dbReference type="EMBL" id="PWU88015.1"/>
    </source>
</evidence>
<dbReference type="VEuPathDB" id="TriTrypDB:TCDM_06586"/>
<sequence length="313" mass="34081">MSSQSMAVDVLVKACQDGDAYSGLQTFKAALQRKVRLRDEAAAHAMLLDAFQQAAVPFRSAETASELVSKLFPILTDFGHNGDPWGIEKVRAIINCFMNVPEGEVSVAWCQSHVQFVVSALGWWRAGKNPQGCVDGETSINFSVFLNEALCHANMRLAHCTEKDEEASCEALASAYKASLCCALNMELILSVVMELRCRLTETERVFLVARTIHGLLSATGEDVGVSPRRALDTARSMLSHEAVPAEHAALGSFLHDVLFIFDSVLKTPTRPSVEQLGGRVIEALCRAYATALEPVADLDWVALLHALCTESE</sequence>
<dbReference type="VEuPathDB" id="TriTrypDB:TcBrA4_0017580"/>
<evidence type="ECO:0000313" key="2">
    <source>
        <dbReference type="Proteomes" id="UP000246121"/>
    </source>
</evidence>
<dbReference type="AlphaFoldDB" id="A0A2V2UUU2"/>
<dbReference type="VEuPathDB" id="TriTrypDB:TcG_05701"/>
<dbReference type="EMBL" id="PRFA01000081">
    <property type="protein sequence ID" value="PWU88015.1"/>
    <property type="molecule type" value="Genomic_DNA"/>
</dbReference>
<organism evidence="1 2">
    <name type="scientific">Trypanosoma cruzi</name>
    <dbReference type="NCBI Taxonomy" id="5693"/>
    <lineage>
        <taxon>Eukaryota</taxon>
        <taxon>Discoba</taxon>
        <taxon>Euglenozoa</taxon>
        <taxon>Kinetoplastea</taxon>
        <taxon>Metakinetoplastina</taxon>
        <taxon>Trypanosomatida</taxon>
        <taxon>Trypanosomatidae</taxon>
        <taxon>Trypanosoma</taxon>
        <taxon>Schizotrypanum</taxon>
    </lineage>
</organism>
<comment type="caution">
    <text evidence="1">The sequence shown here is derived from an EMBL/GenBank/DDBJ whole genome shotgun (WGS) entry which is preliminary data.</text>
</comment>
<dbReference type="VEuPathDB" id="TriTrypDB:Tc_MARK_6187"/>